<protein>
    <submittedName>
        <fullName evidence="3">Permease prefix domain 1-containing protein</fullName>
    </submittedName>
</protein>
<feature type="transmembrane region" description="Helical" evidence="2">
    <location>
        <begin position="168"/>
        <end position="194"/>
    </location>
</feature>
<gene>
    <name evidence="3" type="ORF">ACFQZM_38940</name>
</gene>
<feature type="transmembrane region" description="Helical" evidence="2">
    <location>
        <begin position="136"/>
        <end position="156"/>
    </location>
</feature>
<evidence type="ECO:0000313" key="3">
    <source>
        <dbReference type="EMBL" id="MFD0690518.1"/>
    </source>
</evidence>
<dbReference type="NCBIfam" id="NF038403">
    <property type="entry name" value="perm_prefix_1"/>
    <property type="match status" value="1"/>
</dbReference>
<feature type="transmembrane region" description="Helical" evidence="2">
    <location>
        <begin position="98"/>
        <end position="116"/>
    </location>
</feature>
<evidence type="ECO:0000256" key="1">
    <source>
        <dbReference type="SAM" id="MobiDB-lite"/>
    </source>
</evidence>
<accession>A0ABW2XYA6</accession>
<dbReference type="Proteomes" id="UP001597063">
    <property type="component" value="Unassembled WGS sequence"/>
</dbReference>
<keyword evidence="4" id="KW-1185">Reference proteome</keyword>
<feature type="region of interest" description="Disordered" evidence="1">
    <location>
        <begin position="1"/>
        <end position="20"/>
    </location>
</feature>
<keyword evidence="2" id="KW-0812">Transmembrane</keyword>
<comment type="caution">
    <text evidence="3">The sequence shown here is derived from an EMBL/GenBank/DDBJ whole genome shotgun (WGS) entry which is preliminary data.</text>
</comment>
<dbReference type="InterPro" id="IPR047928">
    <property type="entry name" value="Perm_prefix_1"/>
</dbReference>
<evidence type="ECO:0000313" key="4">
    <source>
        <dbReference type="Proteomes" id="UP001597063"/>
    </source>
</evidence>
<sequence>MSALRSAPPPAGPEPAGEADPVEDYVAELSAALHGPARAKARLVEEIRGGLADTVDAHAGEGLAYRHAARRAVREFGTPDELVPGCQRELTIAQARHTARVAALTVPFLAACWLLVRSAGHDPYWPLRLLAAQLAGAAAAAGLLSAATLAATGSLARRVPTPRRLPLAVAWTGTASAVAMGVACVALVAASALASDWPSLFLAGALAATSHGMVAASSRACRRCARLPVRDPAA</sequence>
<dbReference type="RefSeq" id="WP_378325298.1">
    <property type="nucleotide sequence ID" value="NZ_JBHTGP010000018.1"/>
</dbReference>
<keyword evidence="2" id="KW-0472">Membrane</keyword>
<proteinExistence type="predicted"/>
<keyword evidence="2" id="KW-1133">Transmembrane helix</keyword>
<reference evidence="4" key="1">
    <citation type="journal article" date="2019" name="Int. J. Syst. Evol. Microbiol.">
        <title>The Global Catalogue of Microorganisms (GCM) 10K type strain sequencing project: providing services to taxonomists for standard genome sequencing and annotation.</title>
        <authorList>
            <consortium name="The Broad Institute Genomics Platform"/>
            <consortium name="The Broad Institute Genome Sequencing Center for Infectious Disease"/>
            <person name="Wu L."/>
            <person name="Ma J."/>
        </authorList>
    </citation>
    <scope>NUCLEOTIDE SEQUENCE [LARGE SCALE GENOMIC DNA]</scope>
    <source>
        <strain evidence="4">JCM 9371</strain>
    </source>
</reference>
<dbReference type="Pfam" id="PF22564">
    <property type="entry name" value="HAAS"/>
    <property type="match status" value="1"/>
</dbReference>
<organism evidence="3 4">
    <name type="scientific">Actinomadura fibrosa</name>
    <dbReference type="NCBI Taxonomy" id="111802"/>
    <lineage>
        <taxon>Bacteria</taxon>
        <taxon>Bacillati</taxon>
        <taxon>Actinomycetota</taxon>
        <taxon>Actinomycetes</taxon>
        <taxon>Streptosporangiales</taxon>
        <taxon>Thermomonosporaceae</taxon>
        <taxon>Actinomadura</taxon>
    </lineage>
</organism>
<dbReference type="EMBL" id="JBHTGP010000018">
    <property type="protein sequence ID" value="MFD0690518.1"/>
    <property type="molecule type" value="Genomic_DNA"/>
</dbReference>
<feature type="transmembrane region" description="Helical" evidence="2">
    <location>
        <begin position="200"/>
        <end position="221"/>
    </location>
</feature>
<evidence type="ECO:0000256" key="2">
    <source>
        <dbReference type="SAM" id="Phobius"/>
    </source>
</evidence>
<name>A0ABW2XYA6_9ACTN</name>